<dbReference type="InterPro" id="IPR016181">
    <property type="entry name" value="Acyl_CoA_acyltransferase"/>
</dbReference>
<evidence type="ECO:0000313" key="4">
    <source>
        <dbReference type="EMBL" id="OAH53677.1"/>
    </source>
</evidence>
<accession>A0A177KKM2</accession>
<dbReference type="RefSeq" id="WP_018392256.1">
    <property type="nucleotide sequence ID" value="NZ_LQWZ01000035.1"/>
</dbReference>
<evidence type="ECO:0000313" key="5">
    <source>
        <dbReference type="Proteomes" id="UP000077271"/>
    </source>
</evidence>
<comment type="caution">
    <text evidence="4">The sequence shown here is derived from an EMBL/GenBank/DDBJ whole genome shotgun (WGS) entry which is preliminary data.</text>
</comment>
<dbReference type="SUPFAM" id="SSF55729">
    <property type="entry name" value="Acyl-CoA N-acyltransferases (Nat)"/>
    <property type="match status" value="1"/>
</dbReference>
<keyword evidence="1" id="KW-0808">Transferase</keyword>
<name>A0A177KKM2_9BACI</name>
<dbReference type="Proteomes" id="UP000077271">
    <property type="component" value="Unassembled WGS sequence"/>
</dbReference>
<protein>
    <recommendedName>
        <fullName evidence="3">N-acetyltransferase domain-containing protein</fullName>
    </recommendedName>
</protein>
<dbReference type="CDD" id="cd04301">
    <property type="entry name" value="NAT_SF"/>
    <property type="match status" value="1"/>
</dbReference>
<feature type="domain" description="N-acetyltransferase" evidence="3">
    <location>
        <begin position="25"/>
        <end position="127"/>
    </location>
</feature>
<dbReference type="Pfam" id="PF00583">
    <property type="entry name" value="Acetyltransf_1"/>
    <property type="match status" value="1"/>
</dbReference>
<evidence type="ECO:0000259" key="3">
    <source>
        <dbReference type="Pfam" id="PF00583"/>
    </source>
</evidence>
<reference evidence="4 5" key="1">
    <citation type="submission" date="2016-01" db="EMBL/GenBank/DDBJ databases">
        <title>Investigation of taxonomic status of Bacillus aminovorans.</title>
        <authorList>
            <person name="Verma A."/>
            <person name="Pal Y."/>
            <person name="Krishnamurthi S."/>
        </authorList>
    </citation>
    <scope>NUCLEOTIDE SEQUENCE [LARGE SCALE GENOMIC DNA]</scope>
    <source>
        <strain evidence="4 5">DSM 4337</strain>
    </source>
</reference>
<dbReference type="OrthoDB" id="2242710at2"/>
<dbReference type="GO" id="GO:0016747">
    <property type="term" value="F:acyltransferase activity, transferring groups other than amino-acyl groups"/>
    <property type="evidence" value="ECO:0007669"/>
    <property type="project" value="InterPro"/>
</dbReference>
<dbReference type="EMBL" id="LQWZ01000035">
    <property type="protein sequence ID" value="OAH53677.1"/>
    <property type="molecule type" value="Genomic_DNA"/>
</dbReference>
<evidence type="ECO:0000256" key="1">
    <source>
        <dbReference type="ARBA" id="ARBA00022679"/>
    </source>
</evidence>
<dbReference type="NCBIfam" id="NF010241">
    <property type="entry name" value="PRK13688.1"/>
    <property type="match status" value="1"/>
</dbReference>
<dbReference type="AlphaFoldDB" id="A0A177KKM2"/>
<proteinExistence type="predicted"/>
<dbReference type="InterPro" id="IPR017274">
    <property type="entry name" value="YlbP"/>
</dbReference>
<dbReference type="PIRSF" id="PIRSF037732">
    <property type="entry name" value="YlbP_prd"/>
    <property type="match status" value="1"/>
</dbReference>
<dbReference type="Gene3D" id="3.40.630.30">
    <property type="match status" value="1"/>
</dbReference>
<dbReference type="InterPro" id="IPR000182">
    <property type="entry name" value="GNAT_dom"/>
</dbReference>
<keyword evidence="2" id="KW-0012">Acyltransferase</keyword>
<gene>
    <name evidence="4" type="ORF">AWH48_10360</name>
</gene>
<sequence length="151" mass="17735">MGLNVENLKMNFKTIEEFKSFKEYGLEELSMLEELHISMVEDNTSSPFYGIYYGDRLAARMCLYIREDKLNLIPMSEKYLEIWKLEVLPAFQHKGFGLMLVEFAKSFQLPIMTKPRVKSQSFWEKMNFVPVSETSTRLIWDPNAVDTQIIS</sequence>
<evidence type="ECO:0000256" key="2">
    <source>
        <dbReference type="ARBA" id="ARBA00023315"/>
    </source>
</evidence>
<organism evidence="4 5">
    <name type="scientific">Domibacillus aminovorans</name>
    <dbReference type="NCBI Taxonomy" id="29332"/>
    <lineage>
        <taxon>Bacteria</taxon>
        <taxon>Bacillati</taxon>
        <taxon>Bacillota</taxon>
        <taxon>Bacilli</taxon>
        <taxon>Bacillales</taxon>
        <taxon>Bacillaceae</taxon>
        <taxon>Domibacillus</taxon>
    </lineage>
</organism>